<gene>
    <name evidence="2" type="ORF">ACOC_LOCUS6905</name>
</gene>
<dbReference type="Proteomes" id="UP000267027">
    <property type="component" value="Unassembled WGS sequence"/>
</dbReference>
<evidence type="ECO:0000256" key="1">
    <source>
        <dbReference type="SAM" id="MobiDB-lite"/>
    </source>
</evidence>
<feature type="compositionally biased region" description="Basic residues" evidence="1">
    <location>
        <begin position="1"/>
        <end position="10"/>
    </location>
</feature>
<evidence type="ECO:0000313" key="2">
    <source>
        <dbReference type="EMBL" id="VDM58490.1"/>
    </source>
</evidence>
<feature type="region of interest" description="Disordered" evidence="1">
    <location>
        <begin position="1"/>
        <end position="22"/>
    </location>
</feature>
<organism evidence="4">
    <name type="scientific">Angiostrongylus costaricensis</name>
    <name type="common">Nematode worm</name>
    <dbReference type="NCBI Taxonomy" id="334426"/>
    <lineage>
        <taxon>Eukaryota</taxon>
        <taxon>Metazoa</taxon>
        <taxon>Ecdysozoa</taxon>
        <taxon>Nematoda</taxon>
        <taxon>Chromadorea</taxon>
        <taxon>Rhabditida</taxon>
        <taxon>Rhabditina</taxon>
        <taxon>Rhabditomorpha</taxon>
        <taxon>Strongyloidea</taxon>
        <taxon>Metastrongylidae</taxon>
        <taxon>Angiostrongylus</taxon>
    </lineage>
</organism>
<dbReference type="EMBL" id="UYYA01003987">
    <property type="protein sequence ID" value="VDM58490.1"/>
    <property type="molecule type" value="Genomic_DNA"/>
</dbReference>
<protein>
    <submittedName>
        <fullName evidence="2 4">Uncharacterized protein</fullName>
    </submittedName>
</protein>
<dbReference type="AlphaFoldDB" id="A0A0R3PP26"/>
<evidence type="ECO:0000313" key="4">
    <source>
        <dbReference type="WBParaSite" id="ACOC_0000690401-mRNA-1"/>
    </source>
</evidence>
<feature type="region of interest" description="Disordered" evidence="1">
    <location>
        <begin position="66"/>
        <end position="93"/>
    </location>
</feature>
<dbReference type="WBParaSite" id="ACOC_0000690401-mRNA-1">
    <property type="protein sequence ID" value="ACOC_0000690401-mRNA-1"/>
    <property type="gene ID" value="ACOC_0000690401"/>
</dbReference>
<proteinExistence type="predicted"/>
<sequence length="93" mass="11359">MRRKPLRVKRSSSMVETKEEQSSKRKLFPLYLTSAQGGRSRHGSVFEKDVDHDLVCKRYRRHYKVKKREKEKERNKQKRKEVKGENFKFAYRN</sequence>
<accession>A0A0R3PP26</accession>
<reference evidence="2 3" key="2">
    <citation type="submission" date="2018-11" db="EMBL/GenBank/DDBJ databases">
        <authorList>
            <consortium name="Pathogen Informatics"/>
        </authorList>
    </citation>
    <scope>NUCLEOTIDE SEQUENCE [LARGE SCALE GENOMIC DNA]</scope>
    <source>
        <strain evidence="2 3">Costa Rica</strain>
    </source>
</reference>
<evidence type="ECO:0000313" key="3">
    <source>
        <dbReference type="Proteomes" id="UP000267027"/>
    </source>
</evidence>
<keyword evidence="3" id="KW-1185">Reference proteome</keyword>
<name>A0A0R3PP26_ANGCS</name>
<reference evidence="4" key="1">
    <citation type="submission" date="2017-02" db="UniProtKB">
        <authorList>
            <consortium name="WormBaseParasite"/>
        </authorList>
    </citation>
    <scope>IDENTIFICATION</scope>
</reference>